<dbReference type="Proteomes" id="UP000269221">
    <property type="component" value="Unassembled WGS sequence"/>
</dbReference>
<organism evidence="1 2">
    <name type="scientific">Hirundo rustica rustica</name>
    <dbReference type="NCBI Taxonomy" id="333673"/>
    <lineage>
        <taxon>Eukaryota</taxon>
        <taxon>Metazoa</taxon>
        <taxon>Chordata</taxon>
        <taxon>Craniata</taxon>
        <taxon>Vertebrata</taxon>
        <taxon>Euteleostomi</taxon>
        <taxon>Archelosauria</taxon>
        <taxon>Archosauria</taxon>
        <taxon>Dinosauria</taxon>
        <taxon>Saurischia</taxon>
        <taxon>Theropoda</taxon>
        <taxon>Coelurosauria</taxon>
        <taxon>Aves</taxon>
        <taxon>Neognathae</taxon>
        <taxon>Neoaves</taxon>
        <taxon>Telluraves</taxon>
        <taxon>Australaves</taxon>
        <taxon>Passeriformes</taxon>
        <taxon>Sylvioidea</taxon>
        <taxon>Hirundinidae</taxon>
        <taxon>Hirundo</taxon>
    </lineage>
</organism>
<gene>
    <name evidence="1" type="ORF">DUI87_08381</name>
</gene>
<dbReference type="AlphaFoldDB" id="A0A3M0LA96"/>
<evidence type="ECO:0000313" key="1">
    <source>
        <dbReference type="EMBL" id="RMC16167.1"/>
    </source>
</evidence>
<sequence>MLGLGRMKRSIKKGMSVRHEDIEDCGVGDRNKEEAQKLIESKSMKLWVLADPPNKECSHADCVLLNAVLTQIYQMNDMAFSILLKFPMSLLNMSTGLNKILVELVDVTVFCKSLCFCHGRVIADFIPCRIAVQHPLSITYEEYRNALVVCSFYPDWQSTPSQGCKWIGSSAFCKALCQRGTDDGKLVSLNHL</sequence>
<name>A0A3M0LA96_HIRRU</name>
<comment type="caution">
    <text evidence="1">The sequence shown here is derived from an EMBL/GenBank/DDBJ whole genome shotgun (WGS) entry which is preliminary data.</text>
</comment>
<evidence type="ECO:0000313" key="2">
    <source>
        <dbReference type="Proteomes" id="UP000269221"/>
    </source>
</evidence>
<accession>A0A3M0LA96</accession>
<protein>
    <submittedName>
        <fullName evidence="1">Uncharacterized protein</fullName>
    </submittedName>
</protein>
<reference evidence="1 2" key="1">
    <citation type="submission" date="2018-07" db="EMBL/GenBank/DDBJ databases">
        <title>A high quality draft genome assembly of the barn swallow (H. rustica rustica).</title>
        <authorList>
            <person name="Formenti G."/>
            <person name="Chiara M."/>
            <person name="Poveda L."/>
            <person name="Francoijs K.-J."/>
            <person name="Bonisoli-Alquati A."/>
            <person name="Canova L."/>
            <person name="Gianfranceschi L."/>
            <person name="Horner D.S."/>
            <person name="Saino N."/>
        </authorList>
    </citation>
    <scope>NUCLEOTIDE SEQUENCE [LARGE SCALE GENOMIC DNA]</scope>
    <source>
        <strain evidence="1">Chelidonia</strain>
        <tissue evidence="1">Blood</tissue>
    </source>
</reference>
<proteinExistence type="predicted"/>
<keyword evidence="2" id="KW-1185">Reference proteome</keyword>
<dbReference type="EMBL" id="QRBI01000104">
    <property type="protein sequence ID" value="RMC16167.1"/>
    <property type="molecule type" value="Genomic_DNA"/>
</dbReference>